<dbReference type="AlphaFoldDB" id="A0ABD0KTB6"/>
<organism evidence="2 3">
    <name type="scientific">Batillaria attramentaria</name>
    <dbReference type="NCBI Taxonomy" id="370345"/>
    <lineage>
        <taxon>Eukaryota</taxon>
        <taxon>Metazoa</taxon>
        <taxon>Spiralia</taxon>
        <taxon>Lophotrochozoa</taxon>
        <taxon>Mollusca</taxon>
        <taxon>Gastropoda</taxon>
        <taxon>Caenogastropoda</taxon>
        <taxon>Sorbeoconcha</taxon>
        <taxon>Cerithioidea</taxon>
        <taxon>Batillariidae</taxon>
        <taxon>Batillaria</taxon>
    </lineage>
</organism>
<feature type="region of interest" description="Disordered" evidence="1">
    <location>
        <begin position="44"/>
        <end position="67"/>
    </location>
</feature>
<name>A0ABD0KTB6_9CAEN</name>
<gene>
    <name evidence="2" type="ORF">BaRGS_00018665</name>
</gene>
<dbReference type="EMBL" id="JACVVK020000130">
    <property type="protein sequence ID" value="KAK7490143.1"/>
    <property type="molecule type" value="Genomic_DNA"/>
</dbReference>
<protein>
    <submittedName>
        <fullName evidence="2">Uncharacterized protein</fullName>
    </submittedName>
</protein>
<dbReference type="Proteomes" id="UP001519460">
    <property type="component" value="Unassembled WGS sequence"/>
</dbReference>
<feature type="non-terminal residue" evidence="2">
    <location>
        <position position="1"/>
    </location>
</feature>
<reference evidence="2 3" key="1">
    <citation type="journal article" date="2023" name="Sci. Data">
        <title>Genome assembly of the Korean intertidal mud-creeper Batillaria attramentaria.</title>
        <authorList>
            <person name="Patra A.K."/>
            <person name="Ho P.T."/>
            <person name="Jun S."/>
            <person name="Lee S.J."/>
            <person name="Kim Y."/>
            <person name="Won Y.J."/>
        </authorList>
    </citation>
    <scope>NUCLEOTIDE SEQUENCE [LARGE SCALE GENOMIC DNA]</scope>
    <source>
        <strain evidence="2">Wonlab-2016</strain>
    </source>
</reference>
<sequence>KNCAANPGGSSVRKQPYENVKSSTMCSPTPGEEEYNCLEFDHGRSADVTGKGQGNTGGQDVYSHLQA</sequence>
<comment type="caution">
    <text evidence="2">The sequence shown here is derived from an EMBL/GenBank/DDBJ whole genome shotgun (WGS) entry which is preliminary data.</text>
</comment>
<evidence type="ECO:0000313" key="2">
    <source>
        <dbReference type="EMBL" id="KAK7490143.1"/>
    </source>
</evidence>
<proteinExistence type="predicted"/>
<keyword evidence="3" id="KW-1185">Reference proteome</keyword>
<evidence type="ECO:0000256" key="1">
    <source>
        <dbReference type="SAM" id="MobiDB-lite"/>
    </source>
</evidence>
<accession>A0ABD0KTB6</accession>
<feature type="region of interest" description="Disordered" evidence="1">
    <location>
        <begin position="1"/>
        <end position="31"/>
    </location>
</feature>
<evidence type="ECO:0000313" key="3">
    <source>
        <dbReference type="Proteomes" id="UP001519460"/>
    </source>
</evidence>